<protein>
    <submittedName>
        <fullName evidence="2">Uncharacterized protein</fullName>
    </submittedName>
</protein>
<proteinExistence type="predicted"/>
<dbReference type="Proteomes" id="UP000693738">
    <property type="component" value="Unassembled WGS sequence"/>
</dbReference>
<accession>A0A8J2JG35</accession>
<dbReference type="EMBL" id="CAJSTJ010000173">
    <property type="protein sequence ID" value="CAG7564779.1"/>
    <property type="molecule type" value="Genomic_DNA"/>
</dbReference>
<reference evidence="2" key="1">
    <citation type="submission" date="2021-05" db="EMBL/GenBank/DDBJ databases">
        <authorList>
            <person name="Khan N."/>
        </authorList>
    </citation>
    <scope>NUCLEOTIDE SEQUENCE</scope>
</reference>
<gene>
    <name evidence="2" type="ORF">FEQUK3_LOCUS10491</name>
</gene>
<dbReference type="AlphaFoldDB" id="A0A8J2JG35"/>
<name>A0A8J2JG35_FUSEQ</name>
<sequence>MEALAGPRCNALCASPCDWFEPCAKEHKATVTPCELVQSRLNKDMPSCRPAAAAYTVDEKGERSAAGEGTKVRQLEVSPPLANWKWDPQAGPKSVPQYRTCLAAHPVLSLLPILFLHHPPFFVQSTIFNPYISLPRLLQTLSVYALCLSSLEIYFLEPSLNRLASLTPGHHLLDARHLDLLRPNPAVTDHNEFCENTNRPSVSPTSPRLTSTPHISPLVVNLINVLDLIYLVVAPLTSHPTVDASTSRVPGSSTPAISDY</sequence>
<evidence type="ECO:0000313" key="3">
    <source>
        <dbReference type="Proteomes" id="UP000693738"/>
    </source>
</evidence>
<feature type="region of interest" description="Disordered" evidence="1">
    <location>
        <begin position="241"/>
        <end position="260"/>
    </location>
</feature>
<comment type="caution">
    <text evidence="2">The sequence shown here is derived from an EMBL/GenBank/DDBJ whole genome shotgun (WGS) entry which is preliminary data.</text>
</comment>
<evidence type="ECO:0000313" key="2">
    <source>
        <dbReference type="EMBL" id="CAG7564779.1"/>
    </source>
</evidence>
<organism evidence="2 3">
    <name type="scientific">Fusarium equiseti</name>
    <name type="common">Fusarium scirpi</name>
    <dbReference type="NCBI Taxonomy" id="61235"/>
    <lineage>
        <taxon>Eukaryota</taxon>
        <taxon>Fungi</taxon>
        <taxon>Dikarya</taxon>
        <taxon>Ascomycota</taxon>
        <taxon>Pezizomycotina</taxon>
        <taxon>Sordariomycetes</taxon>
        <taxon>Hypocreomycetidae</taxon>
        <taxon>Hypocreales</taxon>
        <taxon>Nectriaceae</taxon>
        <taxon>Fusarium</taxon>
        <taxon>Fusarium incarnatum-equiseti species complex</taxon>
    </lineage>
</organism>
<evidence type="ECO:0000256" key="1">
    <source>
        <dbReference type="SAM" id="MobiDB-lite"/>
    </source>
</evidence>